<reference evidence="3" key="1">
    <citation type="submission" date="2015-07" db="EMBL/GenBank/DDBJ databases">
        <title>Draft Genome Sequence of Roseovarius tolerans EL-164, a producer of N-Acylated Alanine Methyl Esters (NAMEs).</title>
        <authorList>
            <person name="Voget S."/>
            <person name="Bruns H."/>
            <person name="Wagner-Doebler I."/>
            <person name="Schulz S."/>
            <person name="Daniel R."/>
        </authorList>
    </citation>
    <scope>NUCLEOTIDE SEQUENCE [LARGE SCALE GENOMIC DNA]</scope>
    <source>
        <strain evidence="3">EL-164</strain>
    </source>
</reference>
<dbReference type="GO" id="GO:0097063">
    <property type="term" value="F:cadmium ion sensor activity"/>
    <property type="evidence" value="ECO:0007669"/>
    <property type="project" value="TreeGrafter"/>
</dbReference>
<organism evidence="2 3">
    <name type="scientific">Roseovarius tolerans</name>
    <dbReference type="NCBI Taxonomy" id="74031"/>
    <lineage>
        <taxon>Bacteria</taxon>
        <taxon>Pseudomonadati</taxon>
        <taxon>Pseudomonadota</taxon>
        <taxon>Alphaproteobacteria</taxon>
        <taxon>Rhodobacterales</taxon>
        <taxon>Roseobacteraceae</taxon>
        <taxon>Roseovarius</taxon>
    </lineage>
</organism>
<comment type="caution">
    <text evidence="2">The sequence shown here is derived from an EMBL/GenBank/DDBJ whole genome shotgun (WGS) entry which is preliminary data.</text>
</comment>
<proteinExistence type="predicted"/>
<gene>
    <name evidence="2" type="primary">cadC</name>
    <name evidence="2" type="ORF">ROTO_09410</name>
</gene>
<dbReference type="GO" id="GO:0003700">
    <property type="term" value="F:DNA-binding transcription factor activity"/>
    <property type="evidence" value="ECO:0007669"/>
    <property type="project" value="InterPro"/>
</dbReference>
<protein>
    <submittedName>
        <fullName evidence="2">Cadmium resistance transcriptional regulatory protein CadC</fullName>
    </submittedName>
</protein>
<evidence type="ECO:0000313" key="3">
    <source>
        <dbReference type="Proteomes" id="UP000037046"/>
    </source>
</evidence>
<dbReference type="GO" id="GO:0046686">
    <property type="term" value="P:response to cadmium ion"/>
    <property type="evidence" value="ECO:0007669"/>
    <property type="project" value="TreeGrafter"/>
</dbReference>
<dbReference type="STRING" id="74031.SAMN04488077_10291"/>
<dbReference type="CDD" id="cd00090">
    <property type="entry name" value="HTH_ARSR"/>
    <property type="match status" value="1"/>
</dbReference>
<dbReference type="PANTHER" id="PTHR39168:SF1">
    <property type="entry name" value="TRANSCRIPTIONAL REGULATORY PROTEIN"/>
    <property type="match status" value="1"/>
</dbReference>
<dbReference type="NCBIfam" id="NF033788">
    <property type="entry name" value="HTH_metalloreg"/>
    <property type="match status" value="1"/>
</dbReference>
<evidence type="ECO:0000259" key="1">
    <source>
        <dbReference type="PROSITE" id="PS50987"/>
    </source>
</evidence>
<dbReference type="InterPro" id="IPR036390">
    <property type="entry name" value="WH_DNA-bd_sf"/>
</dbReference>
<dbReference type="InterPro" id="IPR036388">
    <property type="entry name" value="WH-like_DNA-bd_sf"/>
</dbReference>
<dbReference type="EMBL" id="LGVV01000008">
    <property type="protein sequence ID" value="KNX42432.1"/>
    <property type="molecule type" value="Genomic_DNA"/>
</dbReference>
<dbReference type="GO" id="GO:0010288">
    <property type="term" value="P:response to lead ion"/>
    <property type="evidence" value="ECO:0007669"/>
    <property type="project" value="TreeGrafter"/>
</dbReference>
<dbReference type="Gene3D" id="1.10.10.10">
    <property type="entry name" value="Winged helix-like DNA-binding domain superfamily/Winged helix DNA-binding domain"/>
    <property type="match status" value="1"/>
</dbReference>
<dbReference type="OrthoDB" id="9797716at2"/>
<dbReference type="Pfam" id="PF12840">
    <property type="entry name" value="HTH_20"/>
    <property type="match status" value="1"/>
</dbReference>
<dbReference type="SMART" id="SM00418">
    <property type="entry name" value="HTH_ARSR"/>
    <property type="match status" value="1"/>
</dbReference>
<dbReference type="InterPro" id="IPR011991">
    <property type="entry name" value="ArsR-like_HTH"/>
</dbReference>
<dbReference type="PANTHER" id="PTHR39168">
    <property type="entry name" value="TRANSCRIPTIONAL REGULATOR-RELATED"/>
    <property type="match status" value="1"/>
</dbReference>
<dbReference type="GO" id="GO:0032791">
    <property type="term" value="F:lead ion binding"/>
    <property type="evidence" value="ECO:0007669"/>
    <property type="project" value="TreeGrafter"/>
</dbReference>
<name>A0A0L6CXC1_9RHOB</name>
<sequence length="227" mass="24913">MKDGPEISIIAALIGDPARANILTALMSGKALTASELASEAGVTLQTASSHLSKLENASLIRVRKQGRHKYFTLGSEDVAHVLEALMGLAAGTGRLRTRPGPRDGAMRHARVCYNHLAGAMGTRMYDSLMVRDFLRHDGDMLHLTTSGQEFVAQLGLDLQSLPSPRTPLCRDCLDWSDRRSHLAGRLGRGLLAHFETLGWIRRVPDSRVIEYSKEGQKLFDRAFPIA</sequence>
<accession>A0A0L6CXC1</accession>
<dbReference type="SUPFAM" id="SSF46785">
    <property type="entry name" value="Winged helix' DNA-binding domain"/>
    <property type="match status" value="1"/>
</dbReference>
<keyword evidence="3" id="KW-1185">Reference proteome</keyword>
<dbReference type="Proteomes" id="UP000037046">
    <property type="component" value="Unassembled WGS sequence"/>
</dbReference>
<dbReference type="RefSeq" id="WP_050661874.1">
    <property type="nucleotide sequence ID" value="NZ_CP118494.1"/>
</dbReference>
<dbReference type="GO" id="GO:0003677">
    <property type="term" value="F:DNA binding"/>
    <property type="evidence" value="ECO:0007669"/>
    <property type="project" value="TreeGrafter"/>
</dbReference>
<dbReference type="InterPro" id="IPR052543">
    <property type="entry name" value="HTH_Metal-responsive_Reg"/>
</dbReference>
<dbReference type="PATRIC" id="fig|74031.6.peg.963"/>
<dbReference type="PROSITE" id="PS50987">
    <property type="entry name" value="HTH_ARSR_2"/>
    <property type="match status" value="1"/>
</dbReference>
<dbReference type="InterPro" id="IPR001845">
    <property type="entry name" value="HTH_ArsR_DNA-bd_dom"/>
</dbReference>
<evidence type="ECO:0000313" key="2">
    <source>
        <dbReference type="EMBL" id="KNX42432.1"/>
    </source>
</evidence>
<dbReference type="AlphaFoldDB" id="A0A0L6CXC1"/>
<dbReference type="PRINTS" id="PR00778">
    <property type="entry name" value="HTHARSR"/>
</dbReference>
<feature type="domain" description="HTH arsR-type" evidence="1">
    <location>
        <begin position="1"/>
        <end position="94"/>
    </location>
</feature>